<dbReference type="Gene3D" id="3.30.70.940">
    <property type="entry name" value="NusG, N-terminal domain"/>
    <property type="match status" value="1"/>
</dbReference>
<accession>U2ZZQ8</accession>
<keyword evidence="6" id="KW-1185">Reference proteome</keyword>
<dbReference type="AlphaFoldDB" id="U2ZZQ8"/>
<name>U2ZZQ8_9SPHN</name>
<dbReference type="Pfam" id="PF02357">
    <property type="entry name" value="NusG"/>
    <property type="match status" value="1"/>
</dbReference>
<keyword evidence="3" id="KW-0804">Transcription</keyword>
<comment type="caution">
    <text evidence="5">The sequence shown here is derived from an EMBL/GenBank/DDBJ whole genome shotgun (WGS) entry which is preliminary data.</text>
</comment>
<evidence type="ECO:0000256" key="2">
    <source>
        <dbReference type="ARBA" id="ARBA00023015"/>
    </source>
</evidence>
<dbReference type="InterPro" id="IPR036735">
    <property type="entry name" value="NGN_dom_sf"/>
</dbReference>
<evidence type="ECO:0000313" key="6">
    <source>
        <dbReference type="Proteomes" id="UP000016568"/>
    </source>
</evidence>
<gene>
    <name evidence="5" type="ORF">NT2_12_01140</name>
</gene>
<dbReference type="GO" id="GO:0031564">
    <property type="term" value="P:transcription antitermination"/>
    <property type="evidence" value="ECO:0007669"/>
    <property type="project" value="UniProtKB-KW"/>
</dbReference>
<dbReference type="EMBL" id="BASZ01000012">
    <property type="protein sequence ID" value="GAD50854.1"/>
    <property type="molecule type" value="Genomic_DNA"/>
</dbReference>
<feature type="domain" description="NusG-like N-terminal" evidence="4">
    <location>
        <begin position="14"/>
        <end position="113"/>
    </location>
</feature>
<dbReference type="PANTHER" id="PTHR30265:SF4">
    <property type="entry name" value="KOW MOTIF FAMILY PROTEIN, EXPRESSED"/>
    <property type="match status" value="1"/>
</dbReference>
<dbReference type="CDD" id="cd06091">
    <property type="entry name" value="KOW_NusG"/>
    <property type="match status" value="1"/>
</dbReference>
<dbReference type="eggNOG" id="COG0250">
    <property type="taxonomic scope" value="Bacteria"/>
</dbReference>
<dbReference type="SUPFAM" id="SSF50104">
    <property type="entry name" value="Translation proteins SH3-like domain"/>
    <property type="match status" value="1"/>
</dbReference>
<organism evidence="5 6">
    <name type="scientific">Caenibius tardaugens NBRC 16725</name>
    <dbReference type="NCBI Taxonomy" id="1219035"/>
    <lineage>
        <taxon>Bacteria</taxon>
        <taxon>Pseudomonadati</taxon>
        <taxon>Pseudomonadota</taxon>
        <taxon>Alphaproteobacteria</taxon>
        <taxon>Sphingomonadales</taxon>
        <taxon>Erythrobacteraceae</taxon>
        <taxon>Caenibius</taxon>
    </lineage>
</organism>
<keyword evidence="1" id="KW-0889">Transcription antitermination</keyword>
<dbReference type="GO" id="GO:0006354">
    <property type="term" value="P:DNA-templated transcription elongation"/>
    <property type="evidence" value="ECO:0007669"/>
    <property type="project" value="InterPro"/>
</dbReference>
<dbReference type="InterPro" id="IPR008991">
    <property type="entry name" value="Translation_prot_SH3-like_sf"/>
</dbReference>
<dbReference type="PANTHER" id="PTHR30265">
    <property type="entry name" value="RHO-INTERACTING TRANSCRIPTION TERMINATION FACTOR NUSG"/>
    <property type="match status" value="1"/>
</dbReference>
<dbReference type="Proteomes" id="UP000016568">
    <property type="component" value="Unassembled WGS sequence"/>
</dbReference>
<dbReference type="SUPFAM" id="SSF82679">
    <property type="entry name" value="N-utilization substance G protein NusG, N-terminal domain"/>
    <property type="match status" value="1"/>
</dbReference>
<evidence type="ECO:0000259" key="4">
    <source>
        <dbReference type="SMART" id="SM00738"/>
    </source>
</evidence>
<evidence type="ECO:0000313" key="5">
    <source>
        <dbReference type="EMBL" id="GAD50854.1"/>
    </source>
</evidence>
<proteinExistence type="predicted"/>
<keyword evidence="2" id="KW-0805">Transcription regulation</keyword>
<reference evidence="5 6" key="1">
    <citation type="submission" date="2013-09" db="EMBL/GenBank/DDBJ databases">
        <title>Whole genome shotgun sequence of Novosphingobium tardaugens NBRC 16725.</title>
        <authorList>
            <person name="Isaki S."/>
            <person name="Hosoyama A."/>
            <person name="Tsuchikane K."/>
            <person name="Katsumata H."/>
            <person name="Ando Y."/>
            <person name="Yamazaki S."/>
            <person name="Fujita N."/>
        </authorList>
    </citation>
    <scope>NUCLEOTIDE SEQUENCE [LARGE SCALE GENOMIC DNA]</scope>
    <source>
        <strain evidence="5 6">NBRC 16725</strain>
    </source>
</reference>
<dbReference type="InterPro" id="IPR043425">
    <property type="entry name" value="NusG-like"/>
</dbReference>
<evidence type="ECO:0000256" key="3">
    <source>
        <dbReference type="ARBA" id="ARBA00023163"/>
    </source>
</evidence>
<dbReference type="InterPro" id="IPR006645">
    <property type="entry name" value="NGN-like_dom"/>
</dbReference>
<evidence type="ECO:0000256" key="1">
    <source>
        <dbReference type="ARBA" id="ARBA00022814"/>
    </source>
</evidence>
<sequence length="177" mass="20106">MGARASTLSVRQRPQRWYVAETLPRSENLAQYHLERQGFTCFCPRFRATRRHARRTTIIMSPLFPGYIFVSFSRDHDRWQSINSTIGVKRLVGGERGPLPMPRDVMETLLARCEEGEVDCIIPEIKPGDQIRLMSGPFANNVAAIEALDSKGRVRVLLDILGSRRSLRVDMRAIGPV</sequence>
<protein>
    <recommendedName>
        <fullName evidence="4">NusG-like N-terminal domain-containing protein</fullName>
    </recommendedName>
</protein>
<dbReference type="SMART" id="SM00738">
    <property type="entry name" value="NGN"/>
    <property type="match status" value="1"/>
</dbReference>